<feature type="transmembrane region" description="Helical" evidence="8">
    <location>
        <begin position="12"/>
        <end position="30"/>
    </location>
</feature>
<keyword evidence="6 8" id="KW-1133">Transmembrane helix</keyword>
<feature type="transmembrane region" description="Helical" evidence="8">
    <location>
        <begin position="335"/>
        <end position="358"/>
    </location>
</feature>
<comment type="subcellular location">
    <subcellularLocation>
        <location evidence="1">Membrane</location>
        <topology evidence="1">Multi-pass membrane protein</topology>
    </subcellularLocation>
</comment>
<comment type="caution">
    <text evidence="9">The sequence shown here is derived from an EMBL/GenBank/DDBJ whole genome shotgun (WGS) entry which is preliminary data.</text>
</comment>
<dbReference type="Proteomes" id="UP000018896">
    <property type="component" value="Unassembled WGS sequence"/>
</dbReference>
<feature type="transmembrane region" description="Helical" evidence="8">
    <location>
        <begin position="82"/>
        <end position="101"/>
    </location>
</feature>
<feature type="transmembrane region" description="Helical" evidence="8">
    <location>
        <begin position="272"/>
        <end position="295"/>
    </location>
</feature>
<keyword evidence="5 8" id="KW-0812">Transmembrane</keyword>
<feature type="transmembrane region" description="Helical" evidence="8">
    <location>
        <begin position="148"/>
        <end position="167"/>
    </location>
</feature>
<dbReference type="PANTHER" id="PTHR34975">
    <property type="entry name" value="SPORE GERMINATION PROTEIN A2"/>
    <property type="match status" value="1"/>
</dbReference>
<dbReference type="eggNOG" id="ENOG502Z93X">
    <property type="taxonomic scope" value="Bacteria"/>
</dbReference>
<evidence type="ECO:0000256" key="4">
    <source>
        <dbReference type="ARBA" id="ARBA00022544"/>
    </source>
</evidence>
<feature type="transmembrane region" description="Helical" evidence="8">
    <location>
        <begin position="307"/>
        <end position="329"/>
    </location>
</feature>
<evidence type="ECO:0000256" key="7">
    <source>
        <dbReference type="ARBA" id="ARBA00023136"/>
    </source>
</evidence>
<feature type="transmembrane region" description="Helical" evidence="8">
    <location>
        <begin position="187"/>
        <end position="205"/>
    </location>
</feature>
<sequence>MQSIIKILIPRQLFLLVILSTGLLNHVILIPNLLEASGRDSWIAVILSFPLSLFFAWVIYLIVKNCPLEGFFSYVEKRVGRIFAFTLSIPVIVYLFIASYVTFRDLIIWLSAYFLADAPLLIINIILLSVCFIVTLIGLKSMAIASGLILPIVMILGIFIALTNTTLKDPSLLFPLFADGSLPVWKGVMYSLAGILEIYVVVLLQPFSQKPIKFYQLVLLVLILYILTLGPLTAAIMEFGPTEATNFRYPAYEQWRVLQIGDYISHLDFLALYQWLSGAIIRIALFLYLLANFFTSKKKHYRVSVRAVAIIYFALLGLVLINVETFFFYRFIHNYFLPGCMIFFATQILLSAIILFVLRKRDEKQNENAKKQPSI</sequence>
<name>W4QZ42_HALA3</name>
<dbReference type="NCBIfam" id="TIGR00912">
    <property type="entry name" value="2A0309"/>
    <property type="match status" value="1"/>
</dbReference>
<reference evidence="9 10" key="1">
    <citation type="journal article" date="2014" name="Genome Announc.">
        <title>Draft Genome Sequences of Three Alkaliphilic Bacillus Strains, Bacillus wakoensis JCM 9140T, Bacillus akibai JCM 9157T, and Bacillus hemicellulosilyticus JCM 9152T.</title>
        <authorList>
            <person name="Yuki M."/>
            <person name="Oshima K."/>
            <person name="Suda W."/>
            <person name="Oshida Y."/>
            <person name="Kitamura K."/>
            <person name="Iida T."/>
            <person name="Hattori M."/>
            <person name="Ohkuma M."/>
        </authorList>
    </citation>
    <scope>NUCLEOTIDE SEQUENCE [LARGE SCALE GENOMIC DNA]</scope>
    <source>
        <strain evidence="9 10">JCM 9157</strain>
    </source>
</reference>
<keyword evidence="3" id="KW-0813">Transport</keyword>
<dbReference type="EMBL" id="BAUV01000057">
    <property type="protein sequence ID" value="GAE37182.1"/>
    <property type="molecule type" value="Genomic_DNA"/>
</dbReference>
<evidence type="ECO:0000256" key="6">
    <source>
        <dbReference type="ARBA" id="ARBA00022989"/>
    </source>
</evidence>
<proteinExistence type="inferred from homology"/>
<keyword evidence="7 8" id="KW-0472">Membrane</keyword>
<keyword evidence="10" id="KW-1185">Reference proteome</keyword>
<evidence type="ECO:0000256" key="3">
    <source>
        <dbReference type="ARBA" id="ARBA00022448"/>
    </source>
</evidence>
<dbReference type="GO" id="GO:0009847">
    <property type="term" value="P:spore germination"/>
    <property type="evidence" value="ECO:0007669"/>
    <property type="project" value="InterPro"/>
</dbReference>
<accession>W4QZ42</accession>
<feature type="transmembrane region" description="Helical" evidence="8">
    <location>
        <begin position="42"/>
        <end position="62"/>
    </location>
</feature>
<comment type="similarity">
    <text evidence="2">Belongs to the amino acid-polyamine-organocation (APC) superfamily. Spore germination protein (SGP) (TC 2.A.3.9) family.</text>
</comment>
<dbReference type="Pfam" id="PF03845">
    <property type="entry name" value="Spore_permease"/>
    <property type="match status" value="1"/>
</dbReference>
<evidence type="ECO:0000313" key="10">
    <source>
        <dbReference type="Proteomes" id="UP000018896"/>
    </source>
</evidence>
<dbReference type="RefSeq" id="WP_035667637.1">
    <property type="nucleotide sequence ID" value="NZ_BAUV01000057.1"/>
</dbReference>
<dbReference type="STRING" id="1236973.JCM9157_4439"/>
<gene>
    <name evidence="9" type="ORF">JCM9157_4439</name>
</gene>
<dbReference type="InterPro" id="IPR004761">
    <property type="entry name" value="Spore_GerAB"/>
</dbReference>
<dbReference type="OrthoDB" id="2381188at2"/>
<feature type="transmembrane region" description="Helical" evidence="8">
    <location>
        <begin position="217"/>
        <end position="237"/>
    </location>
</feature>
<dbReference type="PANTHER" id="PTHR34975:SF2">
    <property type="entry name" value="SPORE GERMINATION PROTEIN A2"/>
    <property type="match status" value="1"/>
</dbReference>
<feature type="transmembrane region" description="Helical" evidence="8">
    <location>
        <begin position="107"/>
        <end position="136"/>
    </location>
</feature>
<protein>
    <submittedName>
        <fullName evidence="9">Uncharacterized protein</fullName>
    </submittedName>
</protein>
<keyword evidence="4" id="KW-0309">Germination</keyword>
<evidence type="ECO:0000256" key="8">
    <source>
        <dbReference type="SAM" id="Phobius"/>
    </source>
</evidence>
<evidence type="ECO:0000313" key="9">
    <source>
        <dbReference type="EMBL" id="GAE37182.1"/>
    </source>
</evidence>
<dbReference type="GO" id="GO:0016020">
    <property type="term" value="C:membrane"/>
    <property type="evidence" value="ECO:0007669"/>
    <property type="project" value="UniProtKB-SubCell"/>
</dbReference>
<evidence type="ECO:0000256" key="5">
    <source>
        <dbReference type="ARBA" id="ARBA00022692"/>
    </source>
</evidence>
<evidence type="ECO:0000256" key="2">
    <source>
        <dbReference type="ARBA" id="ARBA00007998"/>
    </source>
</evidence>
<organism evidence="9 10">
    <name type="scientific">Halalkalibacter akibai (strain ATCC 43226 / DSM 21942 / CIP 109018 / JCM 9157 / 1139)</name>
    <name type="common">Bacillus akibai</name>
    <dbReference type="NCBI Taxonomy" id="1236973"/>
    <lineage>
        <taxon>Bacteria</taxon>
        <taxon>Bacillati</taxon>
        <taxon>Bacillota</taxon>
        <taxon>Bacilli</taxon>
        <taxon>Bacillales</taxon>
        <taxon>Bacillaceae</taxon>
        <taxon>Halalkalibacter</taxon>
    </lineage>
</organism>
<dbReference type="AlphaFoldDB" id="W4QZ42"/>
<evidence type="ECO:0000256" key="1">
    <source>
        <dbReference type="ARBA" id="ARBA00004141"/>
    </source>
</evidence>